<keyword evidence="2" id="KW-1185">Reference proteome</keyword>
<evidence type="ECO:0000313" key="1">
    <source>
        <dbReference type="EMBL" id="RNC99577.1"/>
    </source>
</evidence>
<name>A0A3M8HAW9_9BACI</name>
<protein>
    <submittedName>
        <fullName evidence="1">Uncharacterized protein</fullName>
    </submittedName>
</protein>
<dbReference type="Proteomes" id="UP000279909">
    <property type="component" value="Unassembled WGS sequence"/>
</dbReference>
<dbReference type="RefSeq" id="WP_122971676.1">
    <property type="nucleotide sequence ID" value="NZ_RHLQ01000014.1"/>
</dbReference>
<reference evidence="1 2" key="1">
    <citation type="journal article" date="2014" name="Int. J. Syst. Evol. Microbiol.">
        <title>Lysinibacillus halotolerans sp. nov., isolated from saline-alkaline soil.</title>
        <authorList>
            <person name="Kong D."/>
            <person name="Wang Y."/>
            <person name="Zhao B."/>
            <person name="Li Y."/>
            <person name="Song J."/>
            <person name="Zhai Y."/>
            <person name="Zhang C."/>
            <person name="Wang H."/>
            <person name="Chen X."/>
            <person name="Zhao B."/>
            <person name="Ruan Z."/>
        </authorList>
    </citation>
    <scope>NUCLEOTIDE SEQUENCE [LARGE SCALE GENOMIC DNA]</scope>
    <source>
        <strain evidence="1 2">MCCC 1A12703</strain>
    </source>
</reference>
<accession>A0A3M8HAW9</accession>
<sequence>MILIQNPIVTPLSITENITQYKSLSYNTSAYLKSTVFSSTGNPGTFTYQSINSYGTTWSHSGFHWEVDRKFHSLSSDRKSCKVTLYGHPEDANGVALAYALTANLTFYAN</sequence>
<organism evidence="1 2">
    <name type="scientific">Lysinibacillus halotolerans</name>
    <dbReference type="NCBI Taxonomy" id="1368476"/>
    <lineage>
        <taxon>Bacteria</taxon>
        <taxon>Bacillati</taxon>
        <taxon>Bacillota</taxon>
        <taxon>Bacilli</taxon>
        <taxon>Bacillales</taxon>
        <taxon>Bacillaceae</taxon>
        <taxon>Lysinibacillus</taxon>
    </lineage>
</organism>
<dbReference type="OrthoDB" id="9916200at2"/>
<dbReference type="EMBL" id="RHLQ01000014">
    <property type="protein sequence ID" value="RNC99577.1"/>
    <property type="molecule type" value="Genomic_DNA"/>
</dbReference>
<evidence type="ECO:0000313" key="2">
    <source>
        <dbReference type="Proteomes" id="UP000279909"/>
    </source>
</evidence>
<dbReference type="AlphaFoldDB" id="A0A3M8HAW9"/>
<comment type="caution">
    <text evidence="1">The sequence shown here is derived from an EMBL/GenBank/DDBJ whole genome shotgun (WGS) entry which is preliminary data.</text>
</comment>
<gene>
    <name evidence="1" type="ORF">EC501_07465</name>
</gene>
<proteinExistence type="predicted"/>